<dbReference type="SUPFAM" id="SSF49464">
    <property type="entry name" value="Carboxypeptidase regulatory domain-like"/>
    <property type="match status" value="1"/>
</dbReference>
<dbReference type="SUPFAM" id="SSF53187">
    <property type="entry name" value="Zn-dependent exopeptidases"/>
    <property type="match status" value="1"/>
</dbReference>
<evidence type="ECO:0000256" key="14">
    <source>
        <dbReference type="PROSITE-ProRule" id="PRU01379"/>
    </source>
</evidence>
<protein>
    <submittedName>
        <fullName evidence="18">Carboxypeptidase X1 isoform X1</fullName>
    </submittedName>
</protein>
<dbReference type="SUPFAM" id="SSF49785">
    <property type="entry name" value="Galactose-binding domain-like"/>
    <property type="match status" value="1"/>
</dbReference>
<feature type="compositionally biased region" description="Basic residues" evidence="15">
    <location>
        <begin position="821"/>
        <end position="836"/>
    </location>
</feature>
<evidence type="ECO:0000256" key="3">
    <source>
        <dbReference type="ARBA" id="ARBA00005988"/>
    </source>
</evidence>
<dbReference type="PROSITE" id="PS50022">
    <property type="entry name" value="FA58C_3"/>
    <property type="match status" value="1"/>
</dbReference>
<evidence type="ECO:0000313" key="19">
    <source>
        <dbReference type="Proteomes" id="UP001205998"/>
    </source>
</evidence>
<dbReference type="InterPro" id="IPR000421">
    <property type="entry name" value="FA58C"/>
</dbReference>
<dbReference type="GO" id="GO:0008270">
    <property type="term" value="F:zinc ion binding"/>
    <property type="evidence" value="ECO:0007669"/>
    <property type="project" value="InterPro"/>
</dbReference>
<evidence type="ECO:0000259" key="17">
    <source>
        <dbReference type="PROSITE" id="PS52035"/>
    </source>
</evidence>
<name>A0AAD5AV96_SILAS</name>
<dbReference type="Pfam" id="PF00246">
    <property type="entry name" value="Peptidase_M14"/>
    <property type="match status" value="1"/>
</dbReference>
<dbReference type="FunFam" id="2.60.40.1120:FF:000009">
    <property type="entry name" value="adipocyte enhancer-binding protein 1"/>
    <property type="match status" value="1"/>
</dbReference>
<comment type="caution">
    <text evidence="18">The sequence shown here is derived from an EMBL/GenBank/DDBJ whole genome shotgun (WGS) entry which is preliminary data.</text>
</comment>
<dbReference type="PROSITE" id="PS00132">
    <property type="entry name" value="CARBOXYPEPT_ZN_1"/>
    <property type="match status" value="1"/>
</dbReference>
<dbReference type="GO" id="GO:0004181">
    <property type="term" value="F:metallocarboxypeptidase activity"/>
    <property type="evidence" value="ECO:0007669"/>
    <property type="project" value="InterPro"/>
</dbReference>
<dbReference type="SMART" id="SM00631">
    <property type="entry name" value="Zn_pept"/>
    <property type="match status" value="1"/>
</dbReference>
<comment type="similarity">
    <text evidence="3 14">Belongs to the peptidase M14 family.</text>
</comment>
<keyword evidence="6" id="KW-0645">Protease</keyword>
<dbReference type="GO" id="GO:0005615">
    <property type="term" value="C:extracellular space"/>
    <property type="evidence" value="ECO:0007669"/>
    <property type="project" value="TreeGrafter"/>
</dbReference>
<evidence type="ECO:0000313" key="18">
    <source>
        <dbReference type="EMBL" id="KAI5623106.1"/>
    </source>
</evidence>
<dbReference type="Gene3D" id="3.40.630.10">
    <property type="entry name" value="Zn peptidases"/>
    <property type="match status" value="1"/>
</dbReference>
<dbReference type="PRINTS" id="PR00765">
    <property type="entry name" value="CRBOXYPTASEA"/>
</dbReference>
<evidence type="ECO:0000256" key="5">
    <source>
        <dbReference type="ARBA" id="ARBA00022645"/>
    </source>
</evidence>
<evidence type="ECO:0000256" key="4">
    <source>
        <dbReference type="ARBA" id="ARBA00022525"/>
    </source>
</evidence>
<dbReference type="InterPro" id="IPR057247">
    <property type="entry name" value="CARBOXYPEPT_ZN_2"/>
</dbReference>
<feature type="region of interest" description="Disordered" evidence="15">
    <location>
        <begin position="12"/>
        <end position="63"/>
    </location>
</feature>
<keyword evidence="19" id="KW-1185">Reference proteome</keyword>
<evidence type="ECO:0000256" key="11">
    <source>
        <dbReference type="ARBA" id="ARBA00023049"/>
    </source>
</evidence>
<dbReference type="FunFam" id="3.40.630.10:FF:000007">
    <property type="entry name" value="Carboxypeptidase X (M14 family), member 1"/>
    <property type="match status" value="1"/>
</dbReference>
<dbReference type="PANTHER" id="PTHR11532:SF43">
    <property type="entry name" value="CARBOXYPEPTIDASE X1-RELATED"/>
    <property type="match status" value="1"/>
</dbReference>
<accession>A0AAD5AV96</accession>
<dbReference type="PROSITE" id="PS01285">
    <property type="entry name" value="FA58C_1"/>
    <property type="match status" value="1"/>
</dbReference>
<dbReference type="InterPro" id="IPR057246">
    <property type="entry name" value="CARBOXYPEPT_ZN_1"/>
</dbReference>
<keyword evidence="8" id="KW-0732">Signal</keyword>
<keyword evidence="11" id="KW-0482">Metalloprotease</keyword>
<dbReference type="PROSITE" id="PS52035">
    <property type="entry name" value="PEPTIDASE_M14"/>
    <property type="match status" value="1"/>
</dbReference>
<feature type="region of interest" description="Disordered" evidence="15">
    <location>
        <begin position="136"/>
        <end position="173"/>
    </location>
</feature>
<keyword evidence="9" id="KW-0378">Hydrolase</keyword>
<dbReference type="EMBL" id="MU551605">
    <property type="protein sequence ID" value="KAI5623106.1"/>
    <property type="molecule type" value="Genomic_DNA"/>
</dbReference>
<reference evidence="18" key="1">
    <citation type="submission" date="2018-07" db="EMBL/GenBank/DDBJ databases">
        <title>Comparative genomics of catfishes provides insights into carnivory and benthic adaptation.</title>
        <authorList>
            <person name="Zhang Y."/>
            <person name="Wang D."/>
            <person name="Peng Z."/>
            <person name="Zheng S."/>
            <person name="Shao F."/>
            <person name="Tao W."/>
        </authorList>
    </citation>
    <scope>NUCLEOTIDE SEQUENCE</scope>
    <source>
        <strain evidence="18">Chongqing</strain>
    </source>
</reference>
<dbReference type="InterPro" id="IPR008979">
    <property type="entry name" value="Galactose-bd-like_sf"/>
</dbReference>
<dbReference type="FunFam" id="2.60.120.260:FF:000035">
    <property type="entry name" value="probable carboxypeptidase X1 isoform X2"/>
    <property type="match status" value="1"/>
</dbReference>
<evidence type="ECO:0000256" key="10">
    <source>
        <dbReference type="ARBA" id="ARBA00022833"/>
    </source>
</evidence>
<evidence type="ECO:0000256" key="7">
    <source>
        <dbReference type="ARBA" id="ARBA00022723"/>
    </source>
</evidence>
<dbReference type="InterPro" id="IPR000834">
    <property type="entry name" value="Peptidase_M14"/>
</dbReference>
<dbReference type="GO" id="GO:0006508">
    <property type="term" value="P:proteolysis"/>
    <property type="evidence" value="ECO:0007669"/>
    <property type="project" value="UniProtKB-KW"/>
</dbReference>
<dbReference type="Pfam" id="PF13620">
    <property type="entry name" value="CarboxypepD_reg"/>
    <property type="match status" value="1"/>
</dbReference>
<keyword evidence="10" id="KW-0862">Zinc</keyword>
<gene>
    <name evidence="18" type="ORF">C0J50_17360</name>
</gene>
<feature type="active site" description="Proton donor/acceptor" evidence="14">
    <location>
        <position position="689"/>
    </location>
</feature>
<dbReference type="InterPro" id="IPR008969">
    <property type="entry name" value="CarboxyPept-like_regulatory"/>
</dbReference>
<keyword evidence="7" id="KW-0479">Metal-binding</keyword>
<evidence type="ECO:0000256" key="13">
    <source>
        <dbReference type="ARBA" id="ARBA00023180"/>
    </source>
</evidence>
<evidence type="ECO:0000256" key="2">
    <source>
        <dbReference type="ARBA" id="ARBA00004613"/>
    </source>
</evidence>
<dbReference type="CDD" id="cd11308">
    <property type="entry name" value="Peptidase_M14NE-CP-C_like"/>
    <property type="match status" value="1"/>
</dbReference>
<comment type="cofactor">
    <cofactor evidence="1">
        <name>Zn(2+)</name>
        <dbReference type="ChEBI" id="CHEBI:29105"/>
    </cofactor>
</comment>
<dbReference type="AlphaFoldDB" id="A0AAD5AV96"/>
<dbReference type="Proteomes" id="UP001205998">
    <property type="component" value="Unassembled WGS sequence"/>
</dbReference>
<dbReference type="Pfam" id="PF00754">
    <property type="entry name" value="F5_F8_type_C"/>
    <property type="match status" value="1"/>
</dbReference>
<evidence type="ECO:0000256" key="1">
    <source>
        <dbReference type="ARBA" id="ARBA00001947"/>
    </source>
</evidence>
<dbReference type="Gene3D" id="2.60.120.260">
    <property type="entry name" value="Galactose-binding domain-like"/>
    <property type="match status" value="1"/>
</dbReference>
<evidence type="ECO:0000259" key="16">
    <source>
        <dbReference type="PROSITE" id="PS50022"/>
    </source>
</evidence>
<keyword evidence="4" id="KW-0964">Secreted</keyword>
<dbReference type="Gene3D" id="2.60.40.1120">
    <property type="entry name" value="Carboxypeptidase-like, regulatory domain"/>
    <property type="match status" value="1"/>
</dbReference>
<dbReference type="PROSITE" id="PS01286">
    <property type="entry name" value="FA58C_2"/>
    <property type="match status" value="1"/>
</dbReference>
<dbReference type="CDD" id="cd00057">
    <property type="entry name" value="FA58C"/>
    <property type="match status" value="1"/>
</dbReference>
<feature type="compositionally biased region" description="Low complexity" evidence="15">
    <location>
        <begin position="136"/>
        <end position="145"/>
    </location>
</feature>
<feature type="domain" description="Peptidase M14" evidence="17">
    <location>
        <begin position="397"/>
        <end position="719"/>
    </location>
</feature>
<feature type="region of interest" description="Disordered" evidence="15">
    <location>
        <begin position="821"/>
        <end position="843"/>
    </location>
</feature>
<evidence type="ECO:0000256" key="12">
    <source>
        <dbReference type="ARBA" id="ARBA00023157"/>
    </source>
</evidence>
<feature type="domain" description="F5/8 type C" evidence="16">
    <location>
        <begin position="214"/>
        <end position="373"/>
    </location>
</feature>
<keyword evidence="13" id="KW-0325">Glycoprotein</keyword>
<comment type="subcellular location">
    <subcellularLocation>
        <location evidence="2">Secreted</location>
    </subcellularLocation>
</comment>
<proteinExistence type="inferred from homology"/>
<dbReference type="PANTHER" id="PTHR11532">
    <property type="entry name" value="PROTEASE M14 CARBOXYPEPTIDASE"/>
    <property type="match status" value="1"/>
</dbReference>
<evidence type="ECO:0000256" key="8">
    <source>
        <dbReference type="ARBA" id="ARBA00022729"/>
    </source>
</evidence>
<evidence type="ECO:0000256" key="9">
    <source>
        <dbReference type="ARBA" id="ARBA00022801"/>
    </source>
</evidence>
<dbReference type="PROSITE" id="PS00133">
    <property type="entry name" value="CARBOXYPEPT_ZN_2"/>
    <property type="match status" value="1"/>
</dbReference>
<keyword evidence="12" id="KW-1015">Disulfide bond</keyword>
<dbReference type="InterPro" id="IPR050753">
    <property type="entry name" value="Peptidase_M14_domain"/>
</dbReference>
<sequence>MDVLIASKTLLSEGDVAMTPAPPGSQQGGPDGGLTHFLSVPKRSRQKDSASREPPWQIFTSHSADQDRGDVTRLVTNNRNARKESMFAYGYRRLKDSSRRVFVTTKFESLPKFLVDFEISGLLTGAEIVLNGLNRSSSSVNQTSSPPGATNLTRHIQRSNERKPAPTKPPEKIFSTSVKPTVVHFGTEDLEEEIEAKLEKRVWGKGKEDDLTKLECPPLGLESLRVKDAQLQASSYKRRGLGPHRGRLNIQSGIEDGDIYDGAWCALHEDKKQWLQVDALGATRFTGVIIQGRSSIWSWNWVETFKVQFSNDSISWKPCMNGTREAVFEGNQDTDTAVLAVFPDSVVARFIRINPQTWFKNGTICLRAEVLGCTIPDPNNLHRWPVEEGAPYKLDFRHHNYKEMRKLMRSVNEACPDITRIYSIGKSFMGLKLYVMEISDNPGQHELGEPEFRYVAGMHGNEVLGRELLLNLMQYICHEYKQGNQRIVHLVKETRIHLLPSMNPDGYEMAYKKGSELGGWALGRFSYKGYDMNNNFANLNSEMWDAMELETDKSKLINHHIPIPKQYTSKDALVAPETRLVITWMQSIPFVLSANLHGGELVVTYPFDMARDWAPREHTPTPDDSFFRWLATVYASTNHVMSNPNRRPCHNKDFTRQNNIINGANWHTVPGSMNDFSYLHTNCFEVTVELSCDKFPHASELPKEWENNRESLLVYMEQVHRGVRGVIKDKDTKAGIADAIIKVDDIDHHIRSASDGDYWRLLNPGDYKVTVMAEGYVPVTRSCRVEYEHYPTICDFRLSKTPKQRLREILNKRGKIPKKLQHRLRKPGGGNRRRTSRAVNKTF</sequence>
<keyword evidence="5 18" id="KW-0121">Carboxypeptidase</keyword>
<dbReference type="SMART" id="SM00231">
    <property type="entry name" value="FA58C"/>
    <property type="match status" value="1"/>
</dbReference>
<evidence type="ECO:0000256" key="6">
    <source>
        <dbReference type="ARBA" id="ARBA00022670"/>
    </source>
</evidence>
<evidence type="ECO:0000256" key="15">
    <source>
        <dbReference type="SAM" id="MobiDB-lite"/>
    </source>
</evidence>
<organism evidence="18 19">
    <name type="scientific">Silurus asotus</name>
    <name type="common">Amur catfish</name>
    <name type="synonym">Parasilurus asotus</name>
    <dbReference type="NCBI Taxonomy" id="30991"/>
    <lineage>
        <taxon>Eukaryota</taxon>
        <taxon>Metazoa</taxon>
        <taxon>Chordata</taxon>
        <taxon>Craniata</taxon>
        <taxon>Vertebrata</taxon>
        <taxon>Euteleostomi</taxon>
        <taxon>Actinopterygii</taxon>
        <taxon>Neopterygii</taxon>
        <taxon>Teleostei</taxon>
        <taxon>Ostariophysi</taxon>
        <taxon>Siluriformes</taxon>
        <taxon>Siluridae</taxon>
        <taxon>Silurus</taxon>
    </lineage>
</organism>